<reference evidence="4" key="1">
    <citation type="journal article" date="2019" name="Int. J. Syst. Evol. Microbiol.">
        <title>The Global Catalogue of Microorganisms (GCM) 10K type strain sequencing project: providing services to taxonomists for standard genome sequencing and annotation.</title>
        <authorList>
            <consortium name="The Broad Institute Genomics Platform"/>
            <consortium name="The Broad Institute Genome Sequencing Center for Infectious Disease"/>
            <person name="Wu L."/>
            <person name="Ma J."/>
        </authorList>
    </citation>
    <scope>NUCLEOTIDE SEQUENCE [LARGE SCALE GENOMIC DNA]</scope>
    <source>
        <strain evidence="4">KCTC 52438</strain>
    </source>
</reference>
<dbReference type="Proteomes" id="UP001595476">
    <property type="component" value="Unassembled WGS sequence"/>
</dbReference>
<evidence type="ECO:0000259" key="2">
    <source>
        <dbReference type="Pfam" id="PF01337"/>
    </source>
</evidence>
<dbReference type="EMBL" id="JBHRSZ010000007">
    <property type="protein sequence ID" value="MFC3152854.1"/>
    <property type="molecule type" value="Genomic_DNA"/>
</dbReference>
<dbReference type="Pfam" id="PF01337">
    <property type="entry name" value="Barstar"/>
    <property type="match status" value="1"/>
</dbReference>
<keyword evidence="4" id="KW-1185">Reference proteome</keyword>
<proteinExistence type="inferred from homology"/>
<dbReference type="InterPro" id="IPR000468">
    <property type="entry name" value="Barstar"/>
</dbReference>
<dbReference type="RefSeq" id="WP_386722776.1">
    <property type="nucleotide sequence ID" value="NZ_JBHRSZ010000007.1"/>
</dbReference>
<protein>
    <submittedName>
        <fullName evidence="3">Barstar family protein</fullName>
    </submittedName>
</protein>
<organism evidence="3 4">
    <name type="scientific">Litoribrevibacter euphylliae</name>
    <dbReference type="NCBI Taxonomy" id="1834034"/>
    <lineage>
        <taxon>Bacteria</taxon>
        <taxon>Pseudomonadati</taxon>
        <taxon>Pseudomonadota</taxon>
        <taxon>Gammaproteobacteria</taxon>
        <taxon>Oceanospirillales</taxon>
        <taxon>Oceanospirillaceae</taxon>
        <taxon>Litoribrevibacter</taxon>
    </lineage>
</organism>
<comment type="similarity">
    <text evidence="1">Belongs to the barstar family.</text>
</comment>
<dbReference type="SUPFAM" id="SSF52038">
    <property type="entry name" value="Barstar-related"/>
    <property type="match status" value="1"/>
</dbReference>
<dbReference type="Gene3D" id="3.30.370.10">
    <property type="entry name" value="Barstar-like"/>
    <property type="match status" value="1"/>
</dbReference>
<feature type="domain" description="Barstar (barnase inhibitor)" evidence="2">
    <location>
        <begin position="5"/>
        <end position="93"/>
    </location>
</feature>
<evidence type="ECO:0000313" key="3">
    <source>
        <dbReference type="EMBL" id="MFC3152854.1"/>
    </source>
</evidence>
<gene>
    <name evidence="3" type="ORF">ACFOEK_17580</name>
</gene>
<evidence type="ECO:0000256" key="1">
    <source>
        <dbReference type="ARBA" id="ARBA00006845"/>
    </source>
</evidence>
<evidence type="ECO:0000313" key="4">
    <source>
        <dbReference type="Proteomes" id="UP001595476"/>
    </source>
</evidence>
<sequence>MNEELLINITGIMDEEAFHKYISKTLNLPDYYGNNLDAFWACITDNDQSSMPKTLKIKGLAALKGFLPELHDGFIECLQDYAKEFPERQVIFHQDSSSNEDI</sequence>
<name>A0ABV7HG56_9GAMM</name>
<accession>A0ABV7HG56</accession>
<comment type="caution">
    <text evidence="3">The sequence shown here is derived from an EMBL/GenBank/DDBJ whole genome shotgun (WGS) entry which is preliminary data.</text>
</comment>
<dbReference type="InterPro" id="IPR035905">
    <property type="entry name" value="Barstar-like_sf"/>
</dbReference>